<keyword evidence="3" id="KW-1185">Reference proteome</keyword>
<organism evidence="2 3">
    <name type="scientific">Nannocystis exedens</name>
    <dbReference type="NCBI Taxonomy" id="54"/>
    <lineage>
        <taxon>Bacteria</taxon>
        <taxon>Pseudomonadati</taxon>
        <taxon>Myxococcota</taxon>
        <taxon>Polyangia</taxon>
        <taxon>Nannocystales</taxon>
        <taxon>Nannocystaceae</taxon>
        <taxon>Nannocystis</taxon>
    </lineage>
</organism>
<evidence type="ECO:0000313" key="2">
    <source>
        <dbReference type="EMBL" id="SFE71284.1"/>
    </source>
</evidence>
<feature type="compositionally biased region" description="Basic residues" evidence="1">
    <location>
        <begin position="29"/>
        <end position="39"/>
    </location>
</feature>
<proteinExistence type="predicted"/>
<feature type="region of interest" description="Disordered" evidence="1">
    <location>
        <begin position="64"/>
        <end position="85"/>
    </location>
</feature>
<dbReference type="EMBL" id="FOMX01000018">
    <property type="protein sequence ID" value="SFE71284.1"/>
    <property type="molecule type" value="Genomic_DNA"/>
</dbReference>
<name>A0A1I2CSR7_9BACT</name>
<protein>
    <submittedName>
        <fullName evidence="2">Uncharacterized protein</fullName>
    </submittedName>
</protein>
<feature type="region of interest" description="Disordered" evidence="1">
    <location>
        <begin position="19"/>
        <end position="39"/>
    </location>
</feature>
<reference evidence="3" key="1">
    <citation type="submission" date="2016-10" db="EMBL/GenBank/DDBJ databases">
        <authorList>
            <person name="Varghese N."/>
            <person name="Submissions S."/>
        </authorList>
    </citation>
    <scope>NUCLEOTIDE SEQUENCE [LARGE SCALE GENOMIC DNA]</scope>
    <source>
        <strain evidence="3">ATCC 25963</strain>
    </source>
</reference>
<evidence type="ECO:0000313" key="3">
    <source>
        <dbReference type="Proteomes" id="UP000199400"/>
    </source>
</evidence>
<dbReference type="STRING" id="54.SAMN02745121_05232"/>
<evidence type="ECO:0000256" key="1">
    <source>
        <dbReference type="SAM" id="MobiDB-lite"/>
    </source>
</evidence>
<dbReference type="Proteomes" id="UP000199400">
    <property type="component" value="Unassembled WGS sequence"/>
</dbReference>
<sequence>MAPDGDDVTNLSLSACLNQVPEASQHGSRSSRRSGSQHRHRCLGCAEAPGRLAFRHACARLSGSVASPEPRRGTRLRPCRGGQRAARSSHRLTRSLFFLHRLRFPPRPRRISFPGAACRIGCRDRPLLVVGSSVLSPLDRWGSKVPFAGRSAGDQRRQPCADIHVGDAPGGAVGCAAVNAEGVGNAFLNGHDGAELKMYADHLLRAPMTRAATSAAAAHGIGGRGRNYAHSVTGSVSRRDLRWRKSARRCRKARRCSPRVARIPCLGPCWGMLPTR</sequence>
<gene>
    <name evidence="2" type="ORF">SAMN02745121_05232</name>
</gene>
<dbReference type="AlphaFoldDB" id="A0A1I2CSR7"/>
<accession>A0A1I2CSR7</accession>